<evidence type="ECO:0000313" key="3">
    <source>
        <dbReference type="Proteomes" id="UP001271780"/>
    </source>
</evidence>
<dbReference type="EMBL" id="JAVIIZ010000009">
    <property type="protein sequence ID" value="MDX8473718.1"/>
    <property type="molecule type" value="Genomic_DNA"/>
</dbReference>
<accession>A0ABU4XGR8</accession>
<dbReference type="Proteomes" id="UP001271780">
    <property type="component" value="Unassembled WGS sequence"/>
</dbReference>
<reference evidence="2 3" key="1">
    <citation type="submission" date="2023-08" db="EMBL/GenBank/DDBJ databases">
        <title>Implementing the SeqCode for naming new Mesorhizobium species isolated from Vachellia karroo root nodules.</title>
        <authorList>
            <person name="Van Lill M."/>
        </authorList>
    </citation>
    <scope>NUCLEOTIDE SEQUENCE [LARGE SCALE GENOMIC DNA]</scope>
    <source>
        <strain evidence="2 3">VK23A</strain>
    </source>
</reference>
<comment type="caution">
    <text evidence="2">The sequence shown here is derived from an EMBL/GenBank/DDBJ whole genome shotgun (WGS) entry which is preliminary data.</text>
</comment>
<proteinExistence type="predicted"/>
<organism evidence="2 3">
    <name type="scientific">Mesorhizobium dulcispinae</name>
    <dbReference type="NCBI Taxonomy" id="3072316"/>
    <lineage>
        <taxon>Bacteria</taxon>
        <taxon>Pseudomonadati</taxon>
        <taxon>Pseudomonadota</taxon>
        <taxon>Alphaproteobacteria</taxon>
        <taxon>Hyphomicrobiales</taxon>
        <taxon>Phyllobacteriaceae</taxon>
        <taxon>Mesorhizobium</taxon>
    </lineage>
</organism>
<evidence type="ECO:0000256" key="1">
    <source>
        <dbReference type="SAM" id="MobiDB-lite"/>
    </source>
</evidence>
<feature type="region of interest" description="Disordered" evidence="1">
    <location>
        <begin position="23"/>
        <end position="47"/>
    </location>
</feature>
<evidence type="ECO:0000313" key="2">
    <source>
        <dbReference type="EMBL" id="MDX8473718.1"/>
    </source>
</evidence>
<protein>
    <submittedName>
        <fullName evidence="2">Uncharacterized protein</fullName>
    </submittedName>
</protein>
<keyword evidence="3" id="KW-1185">Reference proteome</keyword>
<gene>
    <name evidence="2" type="ORF">RFM27_16690</name>
</gene>
<sequence>MTGPGILGTVIVLEATTLVAAPRQNEAKSVPVEDDLSAGGFLPKSSR</sequence>
<dbReference type="RefSeq" id="WP_320261954.1">
    <property type="nucleotide sequence ID" value="NZ_JAVIIX010000008.1"/>
</dbReference>
<name>A0ABU4XGR8_9HYPH</name>